<evidence type="ECO:0000259" key="13">
    <source>
        <dbReference type="PROSITE" id="PS50206"/>
    </source>
</evidence>
<dbReference type="CDD" id="cd01998">
    <property type="entry name" value="MnmA_TRMU-like"/>
    <property type="match status" value="1"/>
</dbReference>
<name>A0A0N4UDW3_DRAME</name>
<dbReference type="NCBIfam" id="NF001138">
    <property type="entry name" value="PRK00143.1"/>
    <property type="match status" value="1"/>
</dbReference>
<evidence type="ECO:0000256" key="8">
    <source>
        <dbReference type="ARBA" id="ARBA00022741"/>
    </source>
</evidence>
<dbReference type="PANTHER" id="PTHR11933">
    <property type="entry name" value="TRNA 5-METHYLAMINOMETHYL-2-THIOURIDYLATE -METHYLTRANSFERASE"/>
    <property type="match status" value="1"/>
</dbReference>
<dbReference type="PANTHER" id="PTHR11933:SF5">
    <property type="entry name" value="MITOCHONDRIAL TRNA-SPECIFIC 2-THIOURIDYLASE 1"/>
    <property type="match status" value="1"/>
</dbReference>
<keyword evidence="10" id="KW-0694">RNA-binding</keyword>
<dbReference type="GO" id="GO:0000049">
    <property type="term" value="F:tRNA binding"/>
    <property type="evidence" value="ECO:0007669"/>
    <property type="project" value="UniProtKB-KW"/>
</dbReference>
<reference evidence="17" key="1">
    <citation type="submission" date="2017-02" db="UniProtKB">
        <authorList>
            <consortium name="WormBaseParasite"/>
        </authorList>
    </citation>
    <scope>IDENTIFICATION</scope>
</reference>
<dbReference type="InterPro" id="IPR001763">
    <property type="entry name" value="Rhodanese-like_dom"/>
</dbReference>
<dbReference type="Proteomes" id="UP000274756">
    <property type="component" value="Unassembled WGS sequence"/>
</dbReference>
<dbReference type="AlphaFoldDB" id="A0A0N4UDW3"/>
<evidence type="ECO:0000256" key="9">
    <source>
        <dbReference type="ARBA" id="ARBA00022840"/>
    </source>
</evidence>
<dbReference type="InterPro" id="IPR046884">
    <property type="entry name" value="MnmA-like_central"/>
</dbReference>
<evidence type="ECO:0000256" key="7">
    <source>
        <dbReference type="ARBA" id="ARBA00022694"/>
    </source>
</evidence>
<dbReference type="GO" id="GO:0002143">
    <property type="term" value="P:tRNA wobble position uridine thiolation"/>
    <property type="evidence" value="ECO:0007669"/>
    <property type="project" value="TreeGrafter"/>
</dbReference>
<keyword evidence="5" id="KW-0820">tRNA-binding</keyword>
<keyword evidence="16" id="KW-1185">Reference proteome</keyword>
<evidence type="ECO:0000256" key="5">
    <source>
        <dbReference type="ARBA" id="ARBA00022555"/>
    </source>
</evidence>
<dbReference type="GO" id="GO:0005739">
    <property type="term" value="C:mitochondrion"/>
    <property type="evidence" value="ECO:0007669"/>
    <property type="project" value="UniProtKB-SubCell"/>
</dbReference>
<dbReference type="FunFam" id="3.40.50.620:FF:000104">
    <property type="entry name" value="Mitochondrial tRNA-specific 2-thiouridylase 1"/>
    <property type="match status" value="1"/>
</dbReference>
<dbReference type="NCBIfam" id="TIGR00420">
    <property type="entry name" value="trmU"/>
    <property type="match status" value="1"/>
</dbReference>
<dbReference type="GO" id="GO:0061708">
    <property type="term" value="F:tRNA-5-taurinomethyluridine 2-sulfurtransferase"/>
    <property type="evidence" value="ECO:0007669"/>
    <property type="project" value="UniProtKB-EC"/>
</dbReference>
<evidence type="ECO:0000256" key="11">
    <source>
        <dbReference type="ARBA" id="ARBA00023157"/>
    </source>
</evidence>
<keyword evidence="8" id="KW-0547">Nucleotide-binding</keyword>
<evidence type="ECO:0000313" key="14">
    <source>
        <dbReference type="EMBL" id="VDN59307.1"/>
    </source>
</evidence>
<evidence type="ECO:0000256" key="10">
    <source>
        <dbReference type="ARBA" id="ARBA00022884"/>
    </source>
</evidence>
<dbReference type="PROSITE" id="PS50206">
    <property type="entry name" value="RHODANESE_3"/>
    <property type="match status" value="1"/>
</dbReference>
<evidence type="ECO:0000256" key="2">
    <source>
        <dbReference type="ARBA" id="ARBA00004173"/>
    </source>
</evidence>
<dbReference type="Gene3D" id="3.40.50.620">
    <property type="entry name" value="HUPs"/>
    <property type="match status" value="1"/>
</dbReference>
<dbReference type="Pfam" id="PF20259">
    <property type="entry name" value="tRNA_Me_trans_M"/>
    <property type="match status" value="1"/>
</dbReference>
<dbReference type="InterPro" id="IPR004506">
    <property type="entry name" value="MnmA-like"/>
</dbReference>
<dbReference type="Pfam" id="PF03054">
    <property type="entry name" value="tRNA_Me_trans"/>
    <property type="match status" value="1"/>
</dbReference>
<evidence type="ECO:0000256" key="4">
    <source>
        <dbReference type="ARBA" id="ARBA00011953"/>
    </source>
</evidence>
<keyword evidence="6" id="KW-0808">Transferase</keyword>
<evidence type="ECO:0000313" key="17">
    <source>
        <dbReference type="WBParaSite" id="DME_0000553901-mRNA-1"/>
    </source>
</evidence>
<organism evidence="15 17">
    <name type="scientific">Dracunculus medinensis</name>
    <name type="common">Guinea worm</name>
    <dbReference type="NCBI Taxonomy" id="318479"/>
    <lineage>
        <taxon>Eukaryota</taxon>
        <taxon>Metazoa</taxon>
        <taxon>Ecdysozoa</taxon>
        <taxon>Nematoda</taxon>
        <taxon>Chromadorea</taxon>
        <taxon>Rhabditida</taxon>
        <taxon>Spirurina</taxon>
        <taxon>Dracunculoidea</taxon>
        <taxon>Dracunculidae</taxon>
        <taxon>Dracunculus</taxon>
    </lineage>
</organism>
<dbReference type="InterPro" id="IPR014729">
    <property type="entry name" value="Rossmann-like_a/b/a_fold"/>
</dbReference>
<evidence type="ECO:0000256" key="12">
    <source>
        <dbReference type="ARBA" id="ARBA00049564"/>
    </source>
</evidence>
<keyword evidence="7" id="KW-0819">tRNA processing</keyword>
<comment type="subcellular location">
    <subcellularLocation>
        <location evidence="2">Mitochondrion</location>
    </subcellularLocation>
</comment>
<dbReference type="EMBL" id="UYYG01001179">
    <property type="protein sequence ID" value="VDN59307.1"/>
    <property type="molecule type" value="Genomic_DNA"/>
</dbReference>
<dbReference type="STRING" id="318479.A0A0N4UDW3"/>
<keyword evidence="11" id="KW-1015">Disulfide bond</keyword>
<dbReference type="EC" id="2.8.1.14" evidence="4"/>
<proteinExistence type="inferred from homology"/>
<comment type="similarity">
    <text evidence="3">Belongs to the MnmA/TRMU family.</text>
</comment>
<dbReference type="SUPFAM" id="SSF52402">
    <property type="entry name" value="Adenine nucleotide alpha hydrolases-like"/>
    <property type="match status" value="1"/>
</dbReference>
<evidence type="ECO:0000256" key="3">
    <source>
        <dbReference type="ARBA" id="ARBA00006191"/>
    </source>
</evidence>
<reference evidence="14 16" key="2">
    <citation type="submission" date="2018-11" db="EMBL/GenBank/DDBJ databases">
        <authorList>
            <consortium name="Pathogen Informatics"/>
        </authorList>
    </citation>
    <scope>NUCLEOTIDE SEQUENCE [LARGE SCALE GENOMIC DNA]</scope>
</reference>
<dbReference type="Gene3D" id="2.40.30.10">
    <property type="entry name" value="Translation factors"/>
    <property type="match status" value="1"/>
</dbReference>
<dbReference type="Gene3D" id="2.30.30.280">
    <property type="entry name" value="Adenine nucleotide alpha hydrolases-like domains"/>
    <property type="match status" value="1"/>
</dbReference>
<evidence type="ECO:0000313" key="16">
    <source>
        <dbReference type="Proteomes" id="UP000274756"/>
    </source>
</evidence>
<dbReference type="WBParaSite" id="DME_0000553901-mRNA-1">
    <property type="protein sequence ID" value="DME_0000553901-mRNA-1"/>
    <property type="gene ID" value="DME_0000553901"/>
</dbReference>
<dbReference type="InterPro" id="IPR046885">
    <property type="entry name" value="MnmA-like_C"/>
</dbReference>
<dbReference type="InterPro" id="IPR023382">
    <property type="entry name" value="MnmA-like_central_sf"/>
</dbReference>
<dbReference type="OrthoDB" id="3685at2759"/>
<dbReference type="Proteomes" id="UP000038040">
    <property type="component" value="Unplaced"/>
</dbReference>
<evidence type="ECO:0000256" key="6">
    <source>
        <dbReference type="ARBA" id="ARBA00022679"/>
    </source>
</evidence>
<accession>A0A0N4UDW3</accession>
<protein>
    <recommendedName>
        <fullName evidence="4">tRNA-5-taurinomethyluridine 2-sulfurtransferase</fullName>
        <ecNumber evidence="4">2.8.1.14</ecNumber>
    </recommendedName>
</protein>
<evidence type="ECO:0000313" key="15">
    <source>
        <dbReference type="Proteomes" id="UP000038040"/>
    </source>
</evidence>
<keyword evidence="9" id="KW-0067">ATP-binding</keyword>
<gene>
    <name evidence="14" type="ORF">DME_LOCUS9280</name>
</gene>
<sequence length="384" mass="43885">MKTIRRVVCALSGGIDSAVAALRLKQKGFDVVGLYMVNWDHLEEGQSECPQTQDKFVAKSICDRLGIEFHVVNFVKIYWNDVFLYTINNYRKGRTVVPDILCNRIIKFQHFHEYAINRLNADAIATGHFARTSFGDFLENRSEKNKEVLLFRGSDPIKDQSYFLSALTQDQLRRSMFPVGSLTKPQVRQIASDANLNEVLNKPESMGICFIGKRKNFSDFIDQYIEPSPGPVRLIDSGETIWHHSGIHHFTIGKRVSVPHHQYRTHFGLFVVSLEYSTQTVWVCEGTYHPSLFATEFVISQPVWIANSPFDFCGNCDEANTEFSLQRTHKPHPCKLIRFTDNLVKLKPFYPVRAAAPGQICAFYRDSECLGCAEIQYVLRTLAD</sequence>
<feature type="domain" description="Rhodanese" evidence="13">
    <location>
        <begin position="7"/>
        <end position="50"/>
    </location>
</feature>
<dbReference type="Pfam" id="PF20258">
    <property type="entry name" value="tRNA_Me_trans_C"/>
    <property type="match status" value="1"/>
</dbReference>
<evidence type="ECO:0000256" key="1">
    <source>
        <dbReference type="ARBA" id="ARBA00003986"/>
    </source>
</evidence>
<comment type="catalytic activity">
    <reaction evidence="12">
        <text>5-taurinomethyluridine(34) in tRNA + S-sulfanyl-L-cysteinyl-[protein] + AH2 + ATP = 5-taurinomethyl-2-thiouridine(34) in tRNA + L-cysteinyl-[protein] + A + AMP + diphosphate + H(+)</text>
        <dbReference type="Rhea" id="RHEA:47040"/>
        <dbReference type="Rhea" id="RHEA-COMP:10131"/>
        <dbReference type="Rhea" id="RHEA-COMP:11726"/>
        <dbReference type="Rhea" id="RHEA-COMP:11732"/>
        <dbReference type="Rhea" id="RHEA-COMP:11733"/>
        <dbReference type="ChEBI" id="CHEBI:13193"/>
        <dbReference type="ChEBI" id="CHEBI:15378"/>
        <dbReference type="ChEBI" id="CHEBI:17499"/>
        <dbReference type="ChEBI" id="CHEBI:29950"/>
        <dbReference type="ChEBI" id="CHEBI:30616"/>
        <dbReference type="ChEBI" id="CHEBI:33019"/>
        <dbReference type="ChEBI" id="CHEBI:61963"/>
        <dbReference type="ChEBI" id="CHEBI:87171"/>
        <dbReference type="ChEBI" id="CHEBI:87172"/>
        <dbReference type="ChEBI" id="CHEBI:456215"/>
        <dbReference type="EC" id="2.8.1.14"/>
    </reaction>
</comment>
<comment type="function">
    <text evidence="1">Catalyzes the 2-thiolation of uridine at the wobble position (U34) of mitochondrial tRNA(Lys), tRNA(Glu) and tRNA(Gln). Required for the formation of 5-taurinomethyl-2-thiouridine (tm5s2U) of mitochondrial tRNA(Lys), tRNA(Glu), and tRNA(Gln) at the wobble position. ATP is required to activate the C2 atom of the wobble base.</text>
</comment>
<dbReference type="GO" id="GO:0005524">
    <property type="term" value="F:ATP binding"/>
    <property type="evidence" value="ECO:0007669"/>
    <property type="project" value="UniProtKB-KW"/>
</dbReference>